<dbReference type="InterPro" id="IPR043595">
    <property type="entry name" value="FaeB/C/D"/>
</dbReference>
<evidence type="ECO:0000256" key="3">
    <source>
        <dbReference type="ARBA" id="ARBA00022525"/>
    </source>
</evidence>
<evidence type="ECO:0000256" key="2">
    <source>
        <dbReference type="ARBA" id="ARBA00013091"/>
    </source>
</evidence>
<keyword evidence="3" id="KW-0964">Secreted</keyword>
<evidence type="ECO:0000256" key="1">
    <source>
        <dbReference type="ARBA" id="ARBA00004613"/>
    </source>
</evidence>
<feature type="chain" id="PRO_5014365025" description="feruloyl esterase" evidence="10">
    <location>
        <begin position="22"/>
        <end position="335"/>
    </location>
</feature>
<dbReference type="GO" id="GO:0005576">
    <property type="term" value="C:extracellular region"/>
    <property type="evidence" value="ECO:0007669"/>
    <property type="project" value="UniProtKB-SubCell"/>
</dbReference>
<comment type="catalytic activity">
    <reaction evidence="9">
        <text>feruloyl-polysaccharide + H2O = ferulate + polysaccharide.</text>
        <dbReference type="EC" id="3.1.1.73"/>
    </reaction>
</comment>
<dbReference type="AlphaFoldDB" id="A0A2J6S530"/>
<evidence type="ECO:0000256" key="8">
    <source>
        <dbReference type="ARBA" id="ARBA00023326"/>
    </source>
</evidence>
<dbReference type="PANTHER" id="PTHR38050:SF2">
    <property type="entry name" value="FERULOYL ESTERASE C-RELATED"/>
    <property type="match status" value="1"/>
</dbReference>
<evidence type="ECO:0000313" key="12">
    <source>
        <dbReference type="Proteomes" id="UP000235786"/>
    </source>
</evidence>
<dbReference type="PANTHER" id="PTHR38050">
    <property type="match status" value="1"/>
</dbReference>
<gene>
    <name evidence="11" type="ORF">L207DRAFT_630238</name>
</gene>
<dbReference type="GO" id="GO:0030600">
    <property type="term" value="F:feruloyl esterase activity"/>
    <property type="evidence" value="ECO:0007669"/>
    <property type="project" value="UniProtKB-EC"/>
</dbReference>
<evidence type="ECO:0000256" key="7">
    <source>
        <dbReference type="ARBA" id="ARBA00023277"/>
    </source>
</evidence>
<proteinExistence type="predicted"/>
<dbReference type="SUPFAM" id="SSF53474">
    <property type="entry name" value="alpha/beta-Hydrolases"/>
    <property type="match status" value="1"/>
</dbReference>
<dbReference type="EC" id="3.1.1.73" evidence="2"/>
<dbReference type="STRING" id="1149755.A0A2J6S530"/>
<dbReference type="EMBL" id="KZ613940">
    <property type="protein sequence ID" value="PMD45870.1"/>
    <property type="molecule type" value="Genomic_DNA"/>
</dbReference>
<sequence>MLRFQLIITLLTVVCLDRTQARSISRSIVIPPFAGCGKPLPQGQARGSYTNVSIASSGFQRSYLVFIPPTYNSFLPTPLILSYHGGVRTALDQLQLDQLTNPEFNTVSMVVYPQGINDTWEGVPEIGFRNDVQFTTDILNELDSLYCINPSRITSTGKSDGAGFCNVLACDPVLSKRIAAFAPVSGAYYVDTTTCSPFTVDIPCSAARSDIPFVTFHGGNDTTIAYLGGVRKTECLPAIPHFIQDWALRDGLGDKNMSTPIAVNTTRYSFGSGFETGLVELYYESNIGHDWPSTKPNADNTVAGHHVANYNATPIILSFFEAHPLSILETLEEIV</sequence>
<keyword evidence="8" id="KW-0624">Polysaccharide degradation</keyword>
<keyword evidence="5 10" id="KW-0732">Signal</keyword>
<dbReference type="Proteomes" id="UP000235786">
    <property type="component" value="Unassembled WGS sequence"/>
</dbReference>
<keyword evidence="12" id="KW-1185">Reference proteome</keyword>
<reference evidence="11 12" key="1">
    <citation type="submission" date="2016-04" db="EMBL/GenBank/DDBJ databases">
        <title>A degradative enzymes factory behind the ericoid mycorrhizal symbiosis.</title>
        <authorList>
            <consortium name="DOE Joint Genome Institute"/>
            <person name="Martino E."/>
            <person name="Morin E."/>
            <person name="Grelet G."/>
            <person name="Kuo A."/>
            <person name="Kohler A."/>
            <person name="Daghino S."/>
            <person name="Barry K."/>
            <person name="Choi C."/>
            <person name="Cichocki N."/>
            <person name="Clum A."/>
            <person name="Copeland A."/>
            <person name="Hainaut M."/>
            <person name="Haridas S."/>
            <person name="Labutti K."/>
            <person name="Lindquist E."/>
            <person name="Lipzen A."/>
            <person name="Khouja H.-R."/>
            <person name="Murat C."/>
            <person name="Ohm R."/>
            <person name="Olson A."/>
            <person name="Spatafora J."/>
            <person name="Veneault-Fourrey C."/>
            <person name="Henrissat B."/>
            <person name="Grigoriev I."/>
            <person name="Martin F."/>
            <person name="Perotto S."/>
        </authorList>
    </citation>
    <scope>NUCLEOTIDE SEQUENCE [LARGE SCALE GENOMIC DNA]</scope>
    <source>
        <strain evidence="11 12">F</strain>
    </source>
</reference>
<evidence type="ECO:0000256" key="4">
    <source>
        <dbReference type="ARBA" id="ARBA00022651"/>
    </source>
</evidence>
<protein>
    <recommendedName>
        <fullName evidence="2">feruloyl esterase</fullName>
        <ecNumber evidence="2">3.1.1.73</ecNumber>
    </recommendedName>
</protein>
<name>A0A2J6S530_HYAVF</name>
<comment type="subcellular location">
    <subcellularLocation>
        <location evidence="1">Secreted</location>
    </subcellularLocation>
</comment>
<dbReference type="GO" id="GO:0045493">
    <property type="term" value="P:xylan catabolic process"/>
    <property type="evidence" value="ECO:0007669"/>
    <property type="project" value="UniProtKB-KW"/>
</dbReference>
<keyword evidence="7" id="KW-0119">Carbohydrate metabolism</keyword>
<evidence type="ECO:0000256" key="6">
    <source>
        <dbReference type="ARBA" id="ARBA00022801"/>
    </source>
</evidence>
<dbReference type="InterPro" id="IPR029058">
    <property type="entry name" value="AB_hydrolase_fold"/>
</dbReference>
<evidence type="ECO:0000313" key="11">
    <source>
        <dbReference type="EMBL" id="PMD45870.1"/>
    </source>
</evidence>
<evidence type="ECO:0000256" key="10">
    <source>
        <dbReference type="SAM" id="SignalP"/>
    </source>
</evidence>
<feature type="signal peptide" evidence="10">
    <location>
        <begin position="1"/>
        <end position="21"/>
    </location>
</feature>
<dbReference type="Gene3D" id="3.40.50.1820">
    <property type="entry name" value="alpha/beta hydrolase"/>
    <property type="match status" value="1"/>
</dbReference>
<evidence type="ECO:0000256" key="9">
    <source>
        <dbReference type="ARBA" id="ARBA00034075"/>
    </source>
</evidence>
<dbReference type="OrthoDB" id="424610at2759"/>
<evidence type="ECO:0000256" key="5">
    <source>
        <dbReference type="ARBA" id="ARBA00022729"/>
    </source>
</evidence>
<keyword evidence="4" id="KW-0858">Xylan degradation</keyword>
<organism evidence="11 12">
    <name type="scientific">Hyaloscypha variabilis (strain UAMH 11265 / GT02V1 / F)</name>
    <name type="common">Meliniomyces variabilis</name>
    <dbReference type="NCBI Taxonomy" id="1149755"/>
    <lineage>
        <taxon>Eukaryota</taxon>
        <taxon>Fungi</taxon>
        <taxon>Dikarya</taxon>
        <taxon>Ascomycota</taxon>
        <taxon>Pezizomycotina</taxon>
        <taxon>Leotiomycetes</taxon>
        <taxon>Helotiales</taxon>
        <taxon>Hyaloscyphaceae</taxon>
        <taxon>Hyaloscypha</taxon>
        <taxon>Hyaloscypha variabilis</taxon>
    </lineage>
</organism>
<keyword evidence="6" id="KW-0378">Hydrolase</keyword>
<accession>A0A2J6S530</accession>